<evidence type="ECO:0000256" key="5">
    <source>
        <dbReference type="ARBA" id="ARBA00013063"/>
    </source>
</evidence>
<keyword evidence="7" id="KW-0119">Carbohydrate metabolism</keyword>
<evidence type="ECO:0000313" key="8">
    <source>
        <dbReference type="EMBL" id="KRO32461.1"/>
    </source>
</evidence>
<evidence type="ECO:0000256" key="1">
    <source>
        <dbReference type="ARBA" id="ARBA00000654"/>
    </source>
</evidence>
<protein>
    <recommendedName>
        <fullName evidence="5">2-dehydro-3-deoxy-phosphogluconate aldolase</fullName>
        <ecNumber evidence="5">4.1.2.14</ecNumber>
    </recommendedName>
</protein>
<dbReference type="AlphaFoldDB" id="A0A0R2P8P5"/>
<keyword evidence="6" id="KW-0456">Lyase</keyword>
<evidence type="ECO:0000256" key="6">
    <source>
        <dbReference type="ARBA" id="ARBA00023239"/>
    </source>
</evidence>
<name>A0A0R2P8P5_9ACTN</name>
<comment type="caution">
    <text evidence="8">The sequence shown here is derived from an EMBL/GenBank/DDBJ whole genome shotgun (WGS) entry which is preliminary data.</text>
</comment>
<proteinExistence type="inferred from homology"/>
<dbReference type="InterPro" id="IPR013785">
    <property type="entry name" value="Aldolase_TIM"/>
</dbReference>
<dbReference type="NCBIfam" id="TIGR01182">
    <property type="entry name" value="eda"/>
    <property type="match status" value="1"/>
</dbReference>
<dbReference type="CDD" id="cd00452">
    <property type="entry name" value="KDPG_aldolase"/>
    <property type="match status" value="1"/>
</dbReference>
<sequence>MEALGKNRVIPVLVIEDAAWAKDLGNCLMDSGIDIVEVTLRTPASWQAIEMMKQIKGLCVGMGSVSRDSDLDRGSNLGIEFAVSAGFRSDLVAKARELRIPYLPGVATASEVLAGLGESLDELKWFPAETLGGITALKAISAPFPTTRFIPTGGINQENAAQYLAEKCVLAVGGSWMFPKSAMAEKNLTEIARLAVLASKLN</sequence>
<comment type="pathway">
    <text evidence="2">Carbohydrate acid metabolism; 2-dehydro-3-deoxy-D-gluconate degradation; D-glyceraldehyde 3-phosphate and pyruvate from 2-dehydro-3-deoxy-D-gluconate: step 2/2.</text>
</comment>
<dbReference type="GO" id="GO:0008675">
    <property type="term" value="F:2-dehydro-3-deoxy-phosphogluconate aldolase activity"/>
    <property type="evidence" value="ECO:0007669"/>
    <property type="project" value="UniProtKB-EC"/>
</dbReference>
<evidence type="ECO:0000313" key="9">
    <source>
        <dbReference type="Proteomes" id="UP000053349"/>
    </source>
</evidence>
<dbReference type="Proteomes" id="UP000053349">
    <property type="component" value="Unassembled WGS sequence"/>
</dbReference>
<comment type="subunit">
    <text evidence="4">Homotrimer.</text>
</comment>
<comment type="catalytic activity">
    <reaction evidence="1">
        <text>2-dehydro-3-deoxy-6-phospho-D-gluconate = D-glyceraldehyde 3-phosphate + pyruvate</text>
        <dbReference type="Rhea" id="RHEA:17089"/>
        <dbReference type="ChEBI" id="CHEBI:15361"/>
        <dbReference type="ChEBI" id="CHEBI:57569"/>
        <dbReference type="ChEBI" id="CHEBI:59776"/>
        <dbReference type="EC" id="4.1.2.14"/>
    </reaction>
</comment>
<dbReference type="EMBL" id="LIAW01000099">
    <property type="protein sequence ID" value="KRO32461.1"/>
    <property type="molecule type" value="Genomic_DNA"/>
</dbReference>
<evidence type="ECO:0000256" key="7">
    <source>
        <dbReference type="ARBA" id="ARBA00023277"/>
    </source>
</evidence>
<evidence type="ECO:0000256" key="4">
    <source>
        <dbReference type="ARBA" id="ARBA00011233"/>
    </source>
</evidence>
<reference evidence="8 9" key="1">
    <citation type="submission" date="2015-10" db="EMBL/GenBank/DDBJ databases">
        <title>Metagenome-Assembled Genomes uncover a global brackish microbiome.</title>
        <authorList>
            <person name="Hugerth L.W."/>
            <person name="Larsson J."/>
            <person name="Alneberg J."/>
            <person name="Lindh M.V."/>
            <person name="Legrand C."/>
            <person name="Pinhassi J."/>
            <person name="Andersson A.F."/>
        </authorList>
    </citation>
    <scope>NUCLEOTIDE SEQUENCE [LARGE SCALE GENOMIC DNA]</scope>
    <source>
        <strain evidence="8">BACL2 MAG-121001-bin67</strain>
    </source>
</reference>
<dbReference type="SUPFAM" id="SSF51569">
    <property type="entry name" value="Aldolase"/>
    <property type="match status" value="1"/>
</dbReference>
<dbReference type="PANTHER" id="PTHR30246:SF1">
    <property type="entry name" value="2-DEHYDRO-3-DEOXY-6-PHOSPHOGALACTONATE ALDOLASE-RELATED"/>
    <property type="match status" value="1"/>
</dbReference>
<dbReference type="PANTHER" id="PTHR30246">
    <property type="entry name" value="2-KETO-3-DEOXY-6-PHOSPHOGLUCONATE ALDOLASE"/>
    <property type="match status" value="1"/>
</dbReference>
<gene>
    <name evidence="8" type="ORF">ABR64_03370</name>
</gene>
<dbReference type="EC" id="4.1.2.14" evidence="5"/>
<dbReference type="Pfam" id="PF01081">
    <property type="entry name" value="Aldolase"/>
    <property type="match status" value="1"/>
</dbReference>
<evidence type="ECO:0000256" key="2">
    <source>
        <dbReference type="ARBA" id="ARBA00004736"/>
    </source>
</evidence>
<dbReference type="InterPro" id="IPR000887">
    <property type="entry name" value="Aldlse_KDPG_KHG"/>
</dbReference>
<organism evidence="8 9">
    <name type="scientific">Actinobacteria bacterium BACL2 MAG-121001-bin67</name>
    <dbReference type="NCBI Taxonomy" id="1655572"/>
    <lineage>
        <taxon>Bacteria</taxon>
        <taxon>Bacillati</taxon>
        <taxon>Actinomycetota</taxon>
        <taxon>Actinomycetes</taxon>
        <taxon>Actinomycetes incertae sedis</taxon>
        <taxon>ac1 cluster</taxon>
    </lineage>
</organism>
<dbReference type="Gene3D" id="3.20.20.70">
    <property type="entry name" value="Aldolase class I"/>
    <property type="match status" value="1"/>
</dbReference>
<dbReference type="InterPro" id="IPR031337">
    <property type="entry name" value="KDPG/KHG_AS_1"/>
</dbReference>
<evidence type="ECO:0000256" key="3">
    <source>
        <dbReference type="ARBA" id="ARBA00006906"/>
    </source>
</evidence>
<comment type="similarity">
    <text evidence="3">Belongs to the KHG/KDPG aldolase family.</text>
</comment>
<dbReference type="PROSITE" id="PS00159">
    <property type="entry name" value="ALDOLASE_KDPG_KHG_1"/>
    <property type="match status" value="1"/>
</dbReference>
<accession>A0A0R2P8P5</accession>